<dbReference type="RefSeq" id="WP_171326136.1">
    <property type="nucleotide sequence ID" value="NZ_JABFBC010000002.1"/>
</dbReference>
<dbReference type="GO" id="GO:0016020">
    <property type="term" value="C:membrane"/>
    <property type="evidence" value="ECO:0007669"/>
    <property type="project" value="InterPro"/>
</dbReference>
<name>A0A849L594_9RHOB</name>
<evidence type="ECO:0000256" key="1">
    <source>
        <dbReference type="ARBA" id="ARBA00010296"/>
    </source>
</evidence>
<dbReference type="Proteomes" id="UP000572377">
    <property type="component" value="Unassembled WGS sequence"/>
</dbReference>
<dbReference type="EMBL" id="JABFBC010000002">
    <property type="protein sequence ID" value="NNU81311.1"/>
    <property type="molecule type" value="Genomic_DNA"/>
</dbReference>
<dbReference type="GO" id="GO:0009636">
    <property type="term" value="P:response to toxic substance"/>
    <property type="evidence" value="ECO:0007669"/>
    <property type="project" value="InterPro"/>
</dbReference>
<evidence type="ECO:0000256" key="4">
    <source>
        <dbReference type="ARBA" id="ARBA00023136"/>
    </source>
</evidence>
<sequence>MRIFVLLALIASLAACETVKGVGRDVSNAGQALDNTF</sequence>
<evidence type="ECO:0000256" key="5">
    <source>
        <dbReference type="ARBA" id="ARBA00023139"/>
    </source>
</evidence>
<comment type="caution">
    <text evidence="7">The sequence shown here is derived from an EMBL/GenBank/DDBJ whole genome shotgun (WGS) entry which is preliminary data.</text>
</comment>
<proteinExistence type="inferred from homology"/>
<comment type="similarity">
    <text evidence="1">Belongs to the EcnA/EcnB lipoprotein family.</text>
</comment>
<keyword evidence="6 7" id="KW-0449">Lipoprotein</keyword>
<protein>
    <submittedName>
        <fullName evidence="7">Entericidin A/B family lipoprotein</fullName>
    </submittedName>
</protein>
<dbReference type="PROSITE" id="PS51257">
    <property type="entry name" value="PROKAR_LIPOPROTEIN"/>
    <property type="match status" value="1"/>
</dbReference>
<evidence type="ECO:0000256" key="3">
    <source>
        <dbReference type="ARBA" id="ARBA00022729"/>
    </source>
</evidence>
<gene>
    <name evidence="7" type="ORF">HMH01_12770</name>
</gene>
<evidence type="ECO:0000313" key="7">
    <source>
        <dbReference type="EMBL" id="NNU81311.1"/>
    </source>
</evidence>
<keyword evidence="4" id="KW-0472">Membrane</keyword>
<organism evidence="7 8">
    <name type="scientific">Halovulum dunhuangense</name>
    <dbReference type="NCBI Taxonomy" id="1505036"/>
    <lineage>
        <taxon>Bacteria</taxon>
        <taxon>Pseudomonadati</taxon>
        <taxon>Pseudomonadota</taxon>
        <taxon>Alphaproteobacteria</taxon>
        <taxon>Rhodobacterales</taxon>
        <taxon>Paracoccaceae</taxon>
        <taxon>Halovulum</taxon>
    </lineage>
</organism>
<keyword evidence="5" id="KW-0564">Palmitate</keyword>
<keyword evidence="2" id="KW-1003">Cell membrane</keyword>
<evidence type="ECO:0000313" key="8">
    <source>
        <dbReference type="Proteomes" id="UP000572377"/>
    </source>
</evidence>
<dbReference type="AlphaFoldDB" id="A0A849L594"/>
<dbReference type="InterPro" id="IPR012556">
    <property type="entry name" value="Entericidin"/>
</dbReference>
<reference evidence="7 8" key="1">
    <citation type="submission" date="2020-05" db="EMBL/GenBank/DDBJ databases">
        <title>Gimesia benthica sp. nov., a novel planctomycete isolated from a deep-sea water sample of the Northwest Indian Ocean.</title>
        <authorList>
            <person name="Wang J."/>
            <person name="Ruan C."/>
            <person name="Song L."/>
            <person name="Zhu Y."/>
            <person name="Li A."/>
            <person name="Zheng X."/>
            <person name="Wang L."/>
            <person name="Lu Z."/>
            <person name="Huang Y."/>
            <person name="Du W."/>
            <person name="Zhou Y."/>
            <person name="Huang L."/>
            <person name="Dai X."/>
        </authorList>
    </citation>
    <scope>NUCLEOTIDE SEQUENCE [LARGE SCALE GENOMIC DNA]</scope>
    <source>
        <strain evidence="7 8">YYQ-30</strain>
    </source>
</reference>
<evidence type="ECO:0000256" key="6">
    <source>
        <dbReference type="ARBA" id="ARBA00023288"/>
    </source>
</evidence>
<dbReference type="Pfam" id="PF08085">
    <property type="entry name" value="Entericidin"/>
    <property type="match status" value="1"/>
</dbReference>
<evidence type="ECO:0000256" key="2">
    <source>
        <dbReference type="ARBA" id="ARBA00022475"/>
    </source>
</evidence>
<keyword evidence="3" id="KW-0732">Signal</keyword>
<accession>A0A849L594</accession>
<keyword evidence="8" id="KW-1185">Reference proteome</keyword>